<protein>
    <recommendedName>
        <fullName evidence="3">DUF1585 domain-containing protein</fullName>
    </recommendedName>
</protein>
<dbReference type="Proteomes" id="UP000029868">
    <property type="component" value="Unassembled WGS sequence"/>
</dbReference>
<comment type="caution">
    <text evidence="1">The sequence shown here is derived from an EMBL/GenBank/DDBJ whole genome shotgun (WGS) entry which is preliminary data.</text>
</comment>
<sequence>MEMSLLSTSNKKILFKKQTSSSFSKKIHTAFLSVICTLLFITQANSSSLEQAKRLHDRITGVPPSIQVLLEMSTLIDQDKITEAAYVAMQSPEFYTTTLKVFASPWTNKDQDIFFPLNDYSATIIGAVRDDLDFRQILQGDITYVGNSDLNLTPYNKLNNTHYEELESNFINLADGLVQVSQSSLNGLPSEATAGVLTSRAAAKAFFYLGTNRAMLRFTLMNHLCTDLEPLKDNTLPPDRIRQDVSRSPGGDSRLFINNCSGCHTGMDPLAQAFAYYDYQFDAENDPQADNGEISYNQSVNIDSVTGTRVKAKYHNNATSFPFGFVTKNDDWKNYWREGINQKLGWDATLAGQGSGMKSLGQELANSTAFAQCQVKKVFKAVCLRDAENTADLTQIQSSTTSFQQHSYQLKQVFAEVGAYCMGE</sequence>
<evidence type="ECO:0000313" key="1">
    <source>
        <dbReference type="EMBL" id="KGJ95018.1"/>
    </source>
</evidence>
<dbReference type="EMBL" id="JQEC01000016">
    <property type="protein sequence ID" value="KGJ95018.1"/>
    <property type="molecule type" value="Genomic_DNA"/>
</dbReference>
<name>A0A099KZF1_COLPS</name>
<reference evidence="1 2" key="1">
    <citation type="submission" date="2014-08" db="EMBL/GenBank/DDBJ databases">
        <title>Genomic and Phenotypic Diversity of Colwellia psychrerythraea strains from Disparate Marine Basins.</title>
        <authorList>
            <person name="Techtmann S.M."/>
            <person name="Stelling S.C."/>
            <person name="Utturkar S.M."/>
            <person name="Alshibli N."/>
            <person name="Harris A."/>
            <person name="Brown S.D."/>
            <person name="Hazen T.C."/>
        </authorList>
    </citation>
    <scope>NUCLEOTIDE SEQUENCE [LARGE SCALE GENOMIC DNA]</scope>
    <source>
        <strain evidence="1 2">GAB14E</strain>
    </source>
</reference>
<accession>A0A099KZF1</accession>
<evidence type="ECO:0008006" key="3">
    <source>
        <dbReference type="Google" id="ProtNLM"/>
    </source>
</evidence>
<dbReference type="RefSeq" id="WP_231562018.1">
    <property type="nucleotide sequence ID" value="NZ_JQEC01000016.1"/>
</dbReference>
<dbReference type="AlphaFoldDB" id="A0A099KZF1"/>
<proteinExistence type="predicted"/>
<organism evidence="1 2">
    <name type="scientific">Colwellia psychrerythraea</name>
    <name type="common">Vibrio psychroerythus</name>
    <dbReference type="NCBI Taxonomy" id="28229"/>
    <lineage>
        <taxon>Bacteria</taxon>
        <taxon>Pseudomonadati</taxon>
        <taxon>Pseudomonadota</taxon>
        <taxon>Gammaproteobacteria</taxon>
        <taxon>Alteromonadales</taxon>
        <taxon>Colwelliaceae</taxon>
        <taxon>Colwellia</taxon>
    </lineage>
</organism>
<dbReference type="PATRIC" id="fig|28229.3.peg.1873"/>
<gene>
    <name evidence="1" type="ORF">GAB14E_2252</name>
</gene>
<evidence type="ECO:0000313" key="2">
    <source>
        <dbReference type="Proteomes" id="UP000029868"/>
    </source>
</evidence>